<protein>
    <submittedName>
        <fullName evidence="1">Uncharacterized protein</fullName>
    </submittedName>
</protein>
<keyword evidence="2" id="KW-1185">Reference proteome</keyword>
<reference evidence="1 2" key="1">
    <citation type="submission" date="2019-07" db="EMBL/GenBank/DDBJ databases">
        <authorList>
            <person name="Kim J."/>
        </authorList>
    </citation>
    <scope>NUCLEOTIDE SEQUENCE [LARGE SCALE GENOMIC DNA]</scope>
    <source>
        <strain evidence="1 2">JC52</strain>
    </source>
</reference>
<name>A0A559JM97_9BACL</name>
<dbReference type="Proteomes" id="UP000317036">
    <property type="component" value="Unassembled WGS sequence"/>
</dbReference>
<dbReference type="AlphaFoldDB" id="A0A559JM97"/>
<sequence>MTRTEQVTFLSSIQTKLSTGTEITAEDVSSAEQLVTAWPRPEHRIIHAAAKARYTAQQPEAIEDDEIELVTADQVEAARKAAAANPSIKNLAEYARLKQQLAGE</sequence>
<dbReference type="EMBL" id="VNJI01000073">
    <property type="protein sequence ID" value="TVY00997.1"/>
    <property type="molecule type" value="Genomic_DNA"/>
</dbReference>
<comment type="caution">
    <text evidence="1">The sequence shown here is derived from an EMBL/GenBank/DDBJ whole genome shotgun (WGS) entry which is preliminary data.</text>
</comment>
<evidence type="ECO:0000313" key="2">
    <source>
        <dbReference type="Proteomes" id="UP000317036"/>
    </source>
</evidence>
<evidence type="ECO:0000313" key="1">
    <source>
        <dbReference type="EMBL" id="TVY00997.1"/>
    </source>
</evidence>
<accession>A0A559JM97</accession>
<gene>
    <name evidence="1" type="ORF">FPZ49_32920</name>
</gene>
<organism evidence="1 2">
    <name type="scientific">Paenibacillus cremeus</name>
    <dbReference type="NCBI Taxonomy" id="2163881"/>
    <lineage>
        <taxon>Bacteria</taxon>
        <taxon>Bacillati</taxon>
        <taxon>Bacillota</taxon>
        <taxon>Bacilli</taxon>
        <taxon>Bacillales</taxon>
        <taxon>Paenibacillaceae</taxon>
        <taxon>Paenibacillus</taxon>
    </lineage>
</organism>
<dbReference type="RefSeq" id="WP_144854562.1">
    <property type="nucleotide sequence ID" value="NZ_VNJI01000073.1"/>
</dbReference>
<proteinExistence type="predicted"/>